<dbReference type="RefSeq" id="WP_379573232.1">
    <property type="nucleotide sequence ID" value="NZ_JBHUFV010000025.1"/>
</dbReference>
<dbReference type="EMBL" id="JBHUFV010000025">
    <property type="protein sequence ID" value="MFD1933186.1"/>
    <property type="molecule type" value="Genomic_DNA"/>
</dbReference>
<organism evidence="1 2">
    <name type="scientific">Nonomuraea mangrovi</name>
    <dbReference type="NCBI Taxonomy" id="2316207"/>
    <lineage>
        <taxon>Bacteria</taxon>
        <taxon>Bacillati</taxon>
        <taxon>Actinomycetota</taxon>
        <taxon>Actinomycetes</taxon>
        <taxon>Streptosporangiales</taxon>
        <taxon>Streptosporangiaceae</taxon>
        <taxon>Nonomuraea</taxon>
    </lineage>
</organism>
<dbReference type="Proteomes" id="UP001597368">
    <property type="component" value="Unassembled WGS sequence"/>
</dbReference>
<reference evidence="2" key="1">
    <citation type="journal article" date="2019" name="Int. J. Syst. Evol. Microbiol.">
        <title>The Global Catalogue of Microorganisms (GCM) 10K type strain sequencing project: providing services to taxonomists for standard genome sequencing and annotation.</title>
        <authorList>
            <consortium name="The Broad Institute Genomics Platform"/>
            <consortium name="The Broad Institute Genome Sequencing Center for Infectious Disease"/>
            <person name="Wu L."/>
            <person name="Ma J."/>
        </authorList>
    </citation>
    <scope>NUCLEOTIDE SEQUENCE [LARGE SCALE GENOMIC DNA]</scope>
    <source>
        <strain evidence="2">ICMP 6774ER</strain>
    </source>
</reference>
<keyword evidence="2" id="KW-1185">Reference proteome</keyword>
<sequence>MTSSRQIFFAKRETWKAHAFVEVEADPAEEADSAKRRASSRAIIGTKVAGLGADEATAAREGQAGRVAIDWPLVRHTD</sequence>
<comment type="caution">
    <text evidence="1">The sequence shown here is derived from an EMBL/GenBank/DDBJ whole genome shotgun (WGS) entry which is preliminary data.</text>
</comment>
<evidence type="ECO:0000313" key="1">
    <source>
        <dbReference type="EMBL" id="MFD1933186.1"/>
    </source>
</evidence>
<name>A0ABW4SVD1_9ACTN</name>
<protein>
    <submittedName>
        <fullName evidence="1">Uncharacterized protein</fullName>
    </submittedName>
</protein>
<evidence type="ECO:0000313" key="2">
    <source>
        <dbReference type="Proteomes" id="UP001597368"/>
    </source>
</evidence>
<proteinExistence type="predicted"/>
<gene>
    <name evidence="1" type="ORF">ACFSKW_17065</name>
</gene>
<accession>A0ABW4SVD1</accession>